<dbReference type="PANTHER" id="PTHR19051">
    <property type="entry name" value="KERATIN-ASSOCIATED PROTEIN"/>
    <property type="match status" value="1"/>
</dbReference>
<dbReference type="Pfam" id="PF21939">
    <property type="entry name" value="Gp10_C"/>
    <property type="match status" value="1"/>
</dbReference>
<evidence type="ECO:0000313" key="3">
    <source>
        <dbReference type="Proteomes" id="UP000004830"/>
    </source>
</evidence>
<dbReference type="HOGENOM" id="CLU_144664_0_0_11"/>
<dbReference type="RefSeq" id="WP_009140412.1">
    <property type="nucleotide sequence ID" value="NZ_JH126467.1"/>
</dbReference>
<evidence type="ECO:0000313" key="2">
    <source>
        <dbReference type="EMBL" id="EGX67364.1"/>
    </source>
</evidence>
<dbReference type="InterPro" id="IPR053827">
    <property type="entry name" value="Gp10_C"/>
</dbReference>
<accession>G1WGB3</accession>
<reference evidence="2 3" key="1">
    <citation type="submission" date="2011-06" db="EMBL/GenBank/DDBJ databases">
        <title>The Genome Sequence of Collinsella tanakaei YIT 12063.</title>
        <authorList>
            <consortium name="The Broad Institute Genome Sequencing Platform"/>
            <person name="Earl A."/>
            <person name="Ward D."/>
            <person name="Feldgarden M."/>
            <person name="Gevers D."/>
            <person name="Morotomi M."/>
            <person name="Young S.K."/>
            <person name="Zeng Q."/>
            <person name="Gargeya S."/>
            <person name="Fitzgerald M."/>
            <person name="Haas B."/>
            <person name="Abouelleil A."/>
            <person name="Alvarado L."/>
            <person name="Arachchi H.M."/>
            <person name="Berlin A."/>
            <person name="Brown A."/>
            <person name="Chapman S.B."/>
            <person name="Chen Z."/>
            <person name="Dunbar C."/>
            <person name="Freedman E."/>
            <person name="Gearin G."/>
            <person name="Gellesch M."/>
            <person name="Goldberg J."/>
            <person name="Griggs A."/>
            <person name="Gujja S."/>
            <person name="Heiman D."/>
            <person name="Howarth C."/>
            <person name="Larson L."/>
            <person name="Lui A."/>
            <person name="MacDonald P.J.P."/>
            <person name="Mehta T."/>
            <person name="Montmayeur A."/>
            <person name="Murphy C."/>
            <person name="Neiman D."/>
            <person name="Pearson M."/>
            <person name="Priest M."/>
            <person name="Roberts A."/>
            <person name="Saif S."/>
            <person name="Shea T."/>
            <person name="Shenoy N."/>
            <person name="Sisk P."/>
            <person name="Stolte C."/>
            <person name="Sykes S."/>
            <person name="Wortman J."/>
            <person name="Nusbaum C."/>
            <person name="Birren B."/>
        </authorList>
    </citation>
    <scope>NUCLEOTIDE SEQUENCE [LARGE SCALE GENOMIC DNA]</scope>
    <source>
        <strain evidence="2 3">YIT 12063</strain>
    </source>
</reference>
<feature type="domain" description="Baseplate structural protein Gp10 C-terminal" evidence="1">
    <location>
        <begin position="1"/>
        <end position="114"/>
    </location>
</feature>
<dbReference type="EMBL" id="ADLS01000006">
    <property type="protein sequence ID" value="EGX67364.1"/>
    <property type="molecule type" value="Genomic_DNA"/>
</dbReference>
<protein>
    <recommendedName>
        <fullName evidence="1">Baseplate structural protein Gp10 C-terminal domain-containing protein</fullName>
    </recommendedName>
</protein>
<dbReference type="Proteomes" id="UP000004830">
    <property type="component" value="Unassembled WGS sequence"/>
</dbReference>
<comment type="caution">
    <text evidence="2">The sequence shown here is derived from an EMBL/GenBank/DDBJ whole genome shotgun (WGS) entry which is preliminary data.</text>
</comment>
<keyword evidence="3" id="KW-1185">Reference proteome</keyword>
<dbReference type="PANTHER" id="PTHR19051:SF32">
    <property type="entry name" value="KERATIN-ASSOCIATED PROTEIN 13-3"/>
    <property type="match status" value="1"/>
</dbReference>
<sequence>MYPVGSIYMSVNSTNPSTLFGGTWQQIQGRFLFAADSKHAAGSTGGEETHKLTVDEMPSHSHTIRGYSFQDSDSSTISFGKLNSSEYQSTDSVGGDQPHNNMPPYLSVYIWKRTA</sequence>
<dbReference type="AlphaFoldDB" id="G1WGB3"/>
<name>G1WGB3_9ACTN</name>
<dbReference type="PATRIC" id="fig|742742.3.peg.361"/>
<organism evidence="2 3">
    <name type="scientific">Collinsella tanakaei YIT 12063</name>
    <dbReference type="NCBI Taxonomy" id="742742"/>
    <lineage>
        <taxon>Bacteria</taxon>
        <taxon>Bacillati</taxon>
        <taxon>Actinomycetota</taxon>
        <taxon>Coriobacteriia</taxon>
        <taxon>Coriobacteriales</taxon>
        <taxon>Coriobacteriaceae</taxon>
        <taxon>Collinsella</taxon>
    </lineage>
</organism>
<dbReference type="SUPFAM" id="SSF88874">
    <property type="entry name" value="Receptor-binding domain of short tail fibre protein gp12"/>
    <property type="match status" value="1"/>
</dbReference>
<evidence type="ECO:0000259" key="1">
    <source>
        <dbReference type="Pfam" id="PF21939"/>
    </source>
</evidence>
<dbReference type="GeneID" id="62758164"/>
<proteinExistence type="predicted"/>
<dbReference type="eggNOG" id="COG4675">
    <property type="taxonomic scope" value="Bacteria"/>
</dbReference>
<gene>
    <name evidence="2" type="ORF">HMPREF9452_00376</name>
</gene>
<dbReference type="STRING" id="742742.HMPREF9452_00376"/>